<gene>
    <name evidence="1" type="ORF">MNBD_GAMMA08-97</name>
</gene>
<organism evidence="1">
    <name type="scientific">hydrothermal vent metagenome</name>
    <dbReference type="NCBI Taxonomy" id="652676"/>
    <lineage>
        <taxon>unclassified sequences</taxon>
        <taxon>metagenomes</taxon>
        <taxon>ecological metagenomes</taxon>
    </lineage>
</organism>
<protein>
    <submittedName>
        <fullName evidence="1">Uncharacterized protein</fullName>
    </submittedName>
</protein>
<accession>A0A3B0XUK7</accession>
<proteinExistence type="predicted"/>
<dbReference type="EMBL" id="UOFH01000408">
    <property type="protein sequence ID" value="VAW67863.1"/>
    <property type="molecule type" value="Genomic_DNA"/>
</dbReference>
<name>A0A3B0XUK7_9ZZZZ</name>
<reference evidence="1" key="1">
    <citation type="submission" date="2018-06" db="EMBL/GenBank/DDBJ databases">
        <authorList>
            <person name="Zhirakovskaya E."/>
        </authorList>
    </citation>
    <scope>NUCLEOTIDE SEQUENCE</scope>
</reference>
<sequence>MFKLNASLKAWKTDNFTPTFKQEVGALAHKHLPLQKGLSLSSYVSDEPISAIVNNSSETHTHINIKTRIFYTGIIAGCSCADDPTPLDTQNECCELRFYIDKQSAETTVSLINE</sequence>
<evidence type="ECO:0000313" key="1">
    <source>
        <dbReference type="EMBL" id="VAW67863.1"/>
    </source>
</evidence>
<dbReference type="AlphaFoldDB" id="A0A3B0XUK7"/>